<gene>
    <name evidence="2" type="ORF">TPHV1_10299</name>
</gene>
<proteinExistence type="predicted"/>
<name>A0A0B7GVD5_TREPH</name>
<protein>
    <submittedName>
        <fullName evidence="2">Uncharacterized protein</fullName>
    </submittedName>
</protein>
<dbReference type="AlphaFoldDB" id="A0A0B7GVD5"/>
<dbReference type="EMBL" id="CDNC01000001">
    <property type="protein sequence ID" value="CEM60631.1"/>
    <property type="molecule type" value="Genomic_DNA"/>
</dbReference>
<sequence length="40" mass="4445">MEFCRKSAETVGDEQVFSFILCTYILFSYAAAGTRVCCAI</sequence>
<keyword evidence="3" id="KW-1185">Reference proteome</keyword>
<evidence type="ECO:0000313" key="3">
    <source>
        <dbReference type="Proteomes" id="UP000042527"/>
    </source>
</evidence>
<evidence type="ECO:0000256" key="1">
    <source>
        <dbReference type="SAM" id="Phobius"/>
    </source>
</evidence>
<keyword evidence="1" id="KW-1133">Transmembrane helix</keyword>
<dbReference type="Proteomes" id="UP000042527">
    <property type="component" value="Unassembled WGS sequence"/>
</dbReference>
<feature type="transmembrane region" description="Helical" evidence="1">
    <location>
        <begin position="16"/>
        <end position="38"/>
    </location>
</feature>
<evidence type="ECO:0000313" key="2">
    <source>
        <dbReference type="EMBL" id="CEM60631.1"/>
    </source>
</evidence>
<reference evidence="3" key="1">
    <citation type="submission" date="2015-01" db="EMBL/GenBank/DDBJ databases">
        <authorList>
            <person name="Manzoor Shahid"/>
            <person name="Zubair Saima"/>
        </authorList>
    </citation>
    <scope>NUCLEOTIDE SEQUENCE [LARGE SCALE GENOMIC DNA]</scope>
    <source>
        <strain evidence="3">V1</strain>
    </source>
</reference>
<organism evidence="2 3">
    <name type="scientific">Treponema phagedenis</name>
    <dbReference type="NCBI Taxonomy" id="162"/>
    <lineage>
        <taxon>Bacteria</taxon>
        <taxon>Pseudomonadati</taxon>
        <taxon>Spirochaetota</taxon>
        <taxon>Spirochaetia</taxon>
        <taxon>Spirochaetales</taxon>
        <taxon>Treponemataceae</taxon>
        <taxon>Treponema</taxon>
    </lineage>
</organism>
<keyword evidence="1" id="KW-0472">Membrane</keyword>
<accession>A0A0B7GVD5</accession>
<keyword evidence="1" id="KW-0812">Transmembrane</keyword>